<name>L8JPN3_9BACT</name>
<dbReference type="InterPro" id="IPR001680">
    <property type="entry name" value="WD40_rpt"/>
</dbReference>
<feature type="region of interest" description="Disordered" evidence="2">
    <location>
        <begin position="569"/>
        <end position="598"/>
    </location>
</feature>
<feature type="domain" description="Anaphase-promoting complex subunit 4-like WD40" evidence="4">
    <location>
        <begin position="887"/>
        <end position="943"/>
    </location>
</feature>
<dbReference type="InterPro" id="IPR015943">
    <property type="entry name" value="WD40/YVTN_repeat-like_dom_sf"/>
</dbReference>
<keyword evidence="3" id="KW-0472">Membrane</keyword>
<dbReference type="InterPro" id="IPR049052">
    <property type="entry name" value="nSTAND1"/>
</dbReference>
<dbReference type="EMBL" id="AMZN01000074">
    <property type="protein sequence ID" value="ELR69327.1"/>
    <property type="molecule type" value="Genomic_DNA"/>
</dbReference>
<dbReference type="Proteomes" id="UP000011135">
    <property type="component" value="Unassembled WGS sequence"/>
</dbReference>
<dbReference type="Pfam" id="PF12894">
    <property type="entry name" value="ANAPC4_WD40"/>
    <property type="match status" value="1"/>
</dbReference>
<keyword evidence="7" id="KW-1185">Reference proteome</keyword>
<evidence type="ECO:0000256" key="1">
    <source>
        <dbReference type="PROSITE-ProRule" id="PRU00221"/>
    </source>
</evidence>
<dbReference type="Gene3D" id="2.130.10.10">
    <property type="entry name" value="YVTN repeat-like/Quinoprotein amine dehydrogenase"/>
    <property type="match status" value="2"/>
</dbReference>
<feature type="repeat" description="WD" evidence="1">
    <location>
        <begin position="930"/>
        <end position="961"/>
    </location>
</feature>
<sequence>MLNYEIQMGEHEREPEQYDGYGNRIIRNPFPGLRPFSIDECHLFFGREGQVDEVLVKLATNRFVTVMGYSGSGKSSLMYCGLVPVLLGGFMTDVGGDWNILVSRPGTSPIENLAETLLSSRKDLGSATEDDKQASRMVISSLLRSDVEGLVRLIELQQKGSGGNTLILIDQFEELFRYRGSEDKTINEESKAYVNLLLQACKQQRSSIYLAITMRSDYVGDCAKFPGLTDMINQSNYLVPQMTRDQKRIAIEGPVAVGGGAISGRLVKHLLNEVGDNQDQLPILQHALMRTWDYWVKAREENEPIDIRHYNAVGKISEALSQHANEAYDELSSREKEIAEILFKSLTQRTNDSFGMRRPVRLGLVSELAEVNDQEVIQVVEKFRRPGRSFLMPPSGVPLNSDSVIEISHESLMRIWNRLRNWVDEEYESAQMYRRLSEAAAMYQVGRTGLWRPPDLQLALNWQKKQRPTRAWAQRYDEAFERAIVFLDTSRITYEAEQKNQEMLQKRLLKRTKIVAVVLGVAAVISILFFVFAITRNIEANKQRELAEQKRIEAQKERELAITSAEIAQEQKEAAQSQKERAEKEEQNAREQAEKAKQALEIAEQQRNYAQEQSRIAEEQREIADSEKEKAQSAREAALTEYQRAETNFNRAEKLLYQSVAQSMSVKSLSIEDDNLKALLAQQAYMFNKKYEGRTYDPYIYNGLYSALAQIKGASYNTISNIHRNAVRSIVFQHNTNTFYSTGSAGKVASATLEHPDVHSIIGSNPYPNRVLKVSPDDRWLVNGSDSSAIKLYDLQNASSLPKEVKGHSSFINDIVFIPGQNVFISVGGDQELRRNDISSGTSSLLKKLNEQYKVIVISPDGKSLASGTLSGRVILTNLSDLSEQVLLQLNENPVQALAFSPDGKYLAVGDEKGVVRLWNMTNGKIDYEFAGQKGRISDLEYSRDGKLLAASSLDRSVQMWVTDEIDELPIRMTDNDAYVWDIAFSPDSKYLVAACGDGEIRIWPTNPEFMAENICSEISRNMSVDEWKLFVGNDINYQNTCVNLLLNDYK</sequence>
<feature type="transmembrane region" description="Helical" evidence="3">
    <location>
        <begin position="514"/>
        <end position="534"/>
    </location>
</feature>
<dbReference type="PATRIC" id="fig|1237149.3.peg.4574"/>
<dbReference type="InterPro" id="IPR036322">
    <property type="entry name" value="WD40_repeat_dom_sf"/>
</dbReference>
<organism evidence="6 7">
    <name type="scientific">Fulvivirga imtechensis AK7</name>
    <dbReference type="NCBI Taxonomy" id="1237149"/>
    <lineage>
        <taxon>Bacteria</taxon>
        <taxon>Pseudomonadati</taxon>
        <taxon>Bacteroidota</taxon>
        <taxon>Cytophagia</taxon>
        <taxon>Cytophagales</taxon>
        <taxon>Fulvivirgaceae</taxon>
        <taxon>Fulvivirga</taxon>
    </lineage>
</organism>
<dbReference type="PROSITE" id="PS50082">
    <property type="entry name" value="WD_REPEATS_2"/>
    <property type="match status" value="3"/>
</dbReference>
<evidence type="ECO:0000313" key="7">
    <source>
        <dbReference type="Proteomes" id="UP000011135"/>
    </source>
</evidence>
<dbReference type="AlphaFoldDB" id="L8JPN3"/>
<feature type="region of interest" description="Disordered" evidence="2">
    <location>
        <begin position="611"/>
        <end position="637"/>
    </location>
</feature>
<feature type="repeat" description="WD" evidence="1">
    <location>
        <begin position="888"/>
        <end position="929"/>
    </location>
</feature>
<feature type="compositionally biased region" description="Basic and acidic residues" evidence="2">
    <location>
        <begin position="615"/>
        <end position="633"/>
    </location>
</feature>
<evidence type="ECO:0000256" key="3">
    <source>
        <dbReference type="SAM" id="Phobius"/>
    </source>
</evidence>
<accession>L8JPN3</accession>
<evidence type="ECO:0000313" key="6">
    <source>
        <dbReference type="EMBL" id="ELR69327.1"/>
    </source>
</evidence>
<gene>
    <name evidence="6" type="ORF">C900_05107</name>
</gene>
<reference evidence="6 7" key="1">
    <citation type="submission" date="2012-12" db="EMBL/GenBank/DDBJ databases">
        <title>Genome assembly of Fulvivirga imtechensis AK7.</title>
        <authorList>
            <person name="Nupur N."/>
            <person name="Khatri I."/>
            <person name="Kumar R."/>
            <person name="Subramanian S."/>
            <person name="Pinnaka A."/>
        </authorList>
    </citation>
    <scope>NUCLEOTIDE SEQUENCE [LARGE SCALE GENOMIC DNA]</scope>
    <source>
        <strain evidence="6 7">AK7</strain>
    </source>
</reference>
<evidence type="ECO:0000259" key="5">
    <source>
        <dbReference type="Pfam" id="PF20703"/>
    </source>
</evidence>
<dbReference type="PANTHER" id="PTHR19879">
    <property type="entry name" value="TRANSCRIPTION INITIATION FACTOR TFIID"/>
    <property type="match status" value="1"/>
</dbReference>
<evidence type="ECO:0000256" key="2">
    <source>
        <dbReference type="SAM" id="MobiDB-lite"/>
    </source>
</evidence>
<dbReference type="PROSITE" id="PS50294">
    <property type="entry name" value="WD_REPEATS_REGION"/>
    <property type="match status" value="3"/>
</dbReference>
<evidence type="ECO:0000259" key="4">
    <source>
        <dbReference type="Pfam" id="PF12894"/>
    </source>
</evidence>
<keyword evidence="3" id="KW-0812">Transmembrane</keyword>
<dbReference type="Pfam" id="PF20703">
    <property type="entry name" value="nSTAND1"/>
    <property type="match status" value="1"/>
</dbReference>
<dbReference type="SUPFAM" id="SSF50978">
    <property type="entry name" value="WD40 repeat-like"/>
    <property type="match status" value="1"/>
</dbReference>
<dbReference type="RefSeq" id="WP_009582270.1">
    <property type="nucleotide sequence ID" value="NZ_AMZN01000074.1"/>
</dbReference>
<dbReference type="InterPro" id="IPR024977">
    <property type="entry name" value="Apc4-like_WD40_dom"/>
</dbReference>
<dbReference type="OrthoDB" id="414967at2"/>
<protein>
    <submittedName>
        <fullName evidence="6">High-affnity carbon uptake protein Hat/HatR</fullName>
    </submittedName>
</protein>
<dbReference type="InterPro" id="IPR027417">
    <property type="entry name" value="P-loop_NTPase"/>
</dbReference>
<dbReference type="eggNOG" id="COG2319">
    <property type="taxonomic scope" value="Bacteria"/>
</dbReference>
<dbReference type="STRING" id="1237149.C900_05107"/>
<comment type="caution">
    <text evidence="6">The sequence shown here is derived from an EMBL/GenBank/DDBJ whole genome shotgun (WGS) entry which is preliminary data.</text>
</comment>
<dbReference type="Gene3D" id="3.40.50.300">
    <property type="entry name" value="P-loop containing nucleotide triphosphate hydrolases"/>
    <property type="match status" value="1"/>
</dbReference>
<dbReference type="eggNOG" id="COG3064">
    <property type="taxonomic scope" value="Bacteria"/>
</dbReference>
<feature type="domain" description="Novel STAND NTPase 1" evidence="5">
    <location>
        <begin position="29"/>
        <end position="444"/>
    </location>
</feature>
<dbReference type="Pfam" id="PF00400">
    <property type="entry name" value="WD40"/>
    <property type="match status" value="1"/>
</dbReference>
<proteinExistence type="predicted"/>
<dbReference type="SMART" id="SM00320">
    <property type="entry name" value="WD40"/>
    <property type="match status" value="7"/>
</dbReference>
<dbReference type="SUPFAM" id="SSF52540">
    <property type="entry name" value="P-loop containing nucleoside triphosphate hydrolases"/>
    <property type="match status" value="1"/>
</dbReference>
<keyword evidence="3" id="KW-1133">Transmembrane helix</keyword>
<dbReference type="PANTHER" id="PTHR19879:SF9">
    <property type="entry name" value="TRANSCRIPTION INITIATION FACTOR TFIID SUBUNIT 5"/>
    <property type="match status" value="1"/>
</dbReference>
<feature type="repeat" description="WD" evidence="1">
    <location>
        <begin position="973"/>
        <end position="1004"/>
    </location>
</feature>
<keyword evidence="1" id="KW-0853">WD repeat</keyword>